<evidence type="ECO:0000313" key="4">
    <source>
        <dbReference type="Proteomes" id="UP000230033"/>
    </source>
</evidence>
<dbReference type="AlphaFoldDB" id="A0A2H0WNF9"/>
<organism evidence="3 4">
    <name type="scientific">Candidatus Shapirobacteria bacterium CG09_land_8_20_14_0_10_47_13</name>
    <dbReference type="NCBI Taxonomy" id="1974481"/>
    <lineage>
        <taxon>Bacteria</taxon>
        <taxon>Candidatus Shapironibacteriota</taxon>
    </lineage>
</organism>
<proteinExistence type="predicted"/>
<feature type="transmembrane region" description="Helical" evidence="2">
    <location>
        <begin position="45"/>
        <end position="72"/>
    </location>
</feature>
<comment type="caution">
    <text evidence="3">The sequence shown here is derived from an EMBL/GenBank/DDBJ whole genome shotgun (WGS) entry which is preliminary data.</text>
</comment>
<evidence type="ECO:0000313" key="3">
    <source>
        <dbReference type="EMBL" id="PIS14182.1"/>
    </source>
</evidence>
<feature type="transmembrane region" description="Helical" evidence="2">
    <location>
        <begin position="110"/>
        <end position="130"/>
    </location>
</feature>
<keyword evidence="2" id="KW-0472">Membrane</keyword>
<sequence>QVIGAAFRASGNILPIALIGGIIGAAVGGLIGSAAAGLGAVPGAVIGGLVGGGLIVLILSIIILFVLLKLFLELLKTYINIILAIILGPLQIMLGVLPGVNGFSTWFKNLFANVMVFPAVAAFLLITRVLMNKMTTGGDLWTPPMLGMPLLMANVVPPLIALGFLLILHKVPEMVREALGVKPLPFGGIGEAFGPIQGAIGFGKGLAGQAVREGITQTVGPRFYPASYRQPPAGGPQVGGPGAPGGAPVP</sequence>
<name>A0A2H0WNF9_9BACT</name>
<feature type="compositionally biased region" description="Gly residues" evidence="1">
    <location>
        <begin position="236"/>
        <end position="250"/>
    </location>
</feature>
<dbReference type="Proteomes" id="UP000230033">
    <property type="component" value="Unassembled WGS sequence"/>
</dbReference>
<feature type="transmembrane region" description="Helical" evidence="2">
    <location>
        <begin position="150"/>
        <end position="168"/>
    </location>
</feature>
<feature type="transmembrane region" description="Helical" evidence="2">
    <location>
        <begin position="78"/>
        <end position="98"/>
    </location>
</feature>
<dbReference type="EMBL" id="PEZJ01000003">
    <property type="protein sequence ID" value="PIS14182.1"/>
    <property type="molecule type" value="Genomic_DNA"/>
</dbReference>
<feature type="non-terminal residue" evidence="3">
    <location>
        <position position="1"/>
    </location>
</feature>
<reference evidence="4" key="1">
    <citation type="submission" date="2017-09" db="EMBL/GenBank/DDBJ databases">
        <title>Depth-based differentiation of microbial function through sediment-hosted aquifers and enrichment of novel symbionts in the deep terrestrial subsurface.</title>
        <authorList>
            <person name="Probst A.J."/>
            <person name="Ladd B."/>
            <person name="Jarett J.K."/>
            <person name="Geller-Mcgrath D.E."/>
            <person name="Sieber C.M.K."/>
            <person name="Emerson J.B."/>
            <person name="Anantharaman K."/>
            <person name="Thomas B.C."/>
            <person name="Malmstrom R."/>
            <person name="Stieglmeier M."/>
            <person name="Klingl A."/>
            <person name="Woyke T."/>
            <person name="Ryan C.M."/>
            <person name="Banfield J.F."/>
        </authorList>
    </citation>
    <scope>NUCLEOTIDE SEQUENCE [LARGE SCALE GENOMIC DNA]</scope>
</reference>
<feature type="transmembrane region" description="Helical" evidence="2">
    <location>
        <begin position="13"/>
        <end position="38"/>
    </location>
</feature>
<keyword evidence="2" id="KW-1133">Transmembrane helix</keyword>
<accession>A0A2H0WNF9</accession>
<keyword evidence="2" id="KW-0812">Transmembrane</keyword>
<protein>
    <submittedName>
        <fullName evidence="3">Uncharacterized protein</fullName>
    </submittedName>
</protein>
<gene>
    <name evidence="3" type="ORF">COT65_00075</name>
</gene>
<evidence type="ECO:0000256" key="2">
    <source>
        <dbReference type="SAM" id="Phobius"/>
    </source>
</evidence>
<evidence type="ECO:0000256" key="1">
    <source>
        <dbReference type="SAM" id="MobiDB-lite"/>
    </source>
</evidence>
<feature type="region of interest" description="Disordered" evidence="1">
    <location>
        <begin position="226"/>
        <end position="250"/>
    </location>
</feature>